<dbReference type="Proteomes" id="UP001497600">
    <property type="component" value="Chromosome G"/>
</dbReference>
<dbReference type="GO" id="GO:0051213">
    <property type="term" value="F:dioxygenase activity"/>
    <property type="evidence" value="ECO:0007669"/>
    <property type="project" value="UniProtKB-KW"/>
</dbReference>
<evidence type="ECO:0000313" key="9">
    <source>
        <dbReference type="EMBL" id="CAK7918607.1"/>
    </source>
</evidence>
<name>A0ABP0EJS5_9ASCO</name>
<comment type="cofactor">
    <cofactor evidence="1">
        <name>Fe(2+)</name>
        <dbReference type="ChEBI" id="CHEBI:29033"/>
    </cofactor>
</comment>
<evidence type="ECO:0000256" key="3">
    <source>
        <dbReference type="ARBA" id="ARBA00022723"/>
    </source>
</evidence>
<proteinExistence type="inferred from homology"/>
<dbReference type="PANTHER" id="PTHR30468">
    <property type="entry name" value="ALPHA-KETOGLUTARATE-DEPENDENT SULFONATE DIOXYGENASE"/>
    <property type="match status" value="1"/>
</dbReference>
<evidence type="ECO:0000313" key="10">
    <source>
        <dbReference type="Proteomes" id="UP001497600"/>
    </source>
</evidence>
<evidence type="ECO:0000256" key="2">
    <source>
        <dbReference type="ARBA" id="ARBA00005896"/>
    </source>
</evidence>
<evidence type="ECO:0000259" key="8">
    <source>
        <dbReference type="Pfam" id="PF02668"/>
    </source>
</evidence>
<protein>
    <submittedName>
        <fullName evidence="9">Alpha-ketoglutarate-dependent sulfonate dioxygenase</fullName>
    </submittedName>
</protein>
<evidence type="ECO:0000256" key="1">
    <source>
        <dbReference type="ARBA" id="ARBA00001954"/>
    </source>
</evidence>
<keyword evidence="4 9" id="KW-0223">Dioxygenase</keyword>
<dbReference type="PANTHER" id="PTHR30468:SF1">
    <property type="entry name" value="ALPHA-KETOGLUTARATE-DEPENDENT SULFONATE DIOXYGENASE"/>
    <property type="match status" value="1"/>
</dbReference>
<dbReference type="InterPro" id="IPR042098">
    <property type="entry name" value="TauD-like_sf"/>
</dbReference>
<keyword evidence="10" id="KW-1185">Reference proteome</keyword>
<feature type="region of interest" description="Disordered" evidence="7">
    <location>
        <begin position="353"/>
        <end position="382"/>
    </location>
</feature>
<dbReference type="SUPFAM" id="SSF51197">
    <property type="entry name" value="Clavaminate synthase-like"/>
    <property type="match status" value="1"/>
</dbReference>
<keyword evidence="5" id="KW-0560">Oxidoreductase</keyword>
<dbReference type="InterPro" id="IPR003819">
    <property type="entry name" value="TauD/TfdA-like"/>
</dbReference>
<comment type="similarity">
    <text evidence="2">Belongs to the TfdA dioxygenase family.</text>
</comment>
<keyword evidence="3" id="KW-0479">Metal-binding</keyword>
<evidence type="ECO:0000256" key="4">
    <source>
        <dbReference type="ARBA" id="ARBA00022964"/>
    </source>
</evidence>
<keyword evidence="6" id="KW-0408">Iron</keyword>
<sequence length="382" mass="43223">MVLKETFQFPNFVRVKGEGEDENTFTVGKSHLTVAKYPDYLPTWNSKEFYPPLEFTEHHDKGKLADEKLPHLLGAEVKTKPITPKFGTEVRGAQLSSLSDEGKNELALLVAQRGVVIFREQDFFDHGPEFASDYVKYFGPLHIHPTSGAPKNHPELHIVYYRKDSPSKVSVHEAKNRNKLVLWHSDVTYELQPPGTTFFGYLEGPESGGDTLFADTDEAYDRLSSAFKQRLEGLQALHTSHDQAQSARSLNGVEKRDPVNNIHPLVRIHPVTGKKSLFVNPSFTRKIIGLKEEESDALLQFLFDHIRGGHDFQLRANYEKGTVVVWDNRRVVHSAIFDWNDGNAARHAVRVTPQAERPVESLSDLNKPSKNGDTGEYTYTTF</sequence>
<evidence type="ECO:0000256" key="7">
    <source>
        <dbReference type="SAM" id="MobiDB-lite"/>
    </source>
</evidence>
<dbReference type="Gene3D" id="3.60.130.10">
    <property type="entry name" value="Clavaminate synthase-like"/>
    <property type="match status" value="1"/>
</dbReference>
<organism evidence="9 10">
    <name type="scientific">[Candida] anglica</name>
    <dbReference type="NCBI Taxonomy" id="148631"/>
    <lineage>
        <taxon>Eukaryota</taxon>
        <taxon>Fungi</taxon>
        <taxon>Dikarya</taxon>
        <taxon>Ascomycota</taxon>
        <taxon>Saccharomycotina</taxon>
        <taxon>Pichiomycetes</taxon>
        <taxon>Debaryomycetaceae</taxon>
        <taxon>Kurtzmaniella</taxon>
    </lineage>
</organism>
<accession>A0ABP0EJS5</accession>
<gene>
    <name evidence="9" type="primary">JLP1</name>
    <name evidence="9" type="ORF">CAAN4_G14004</name>
</gene>
<feature type="domain" description="TauD/TfdA-like" evidence="8">
    <location>
        <begin position="79"/>
        <end position="352"/>
    </location>
</feature>
<evidence type="ECO:0000256" key="6">
    <source>
        <dbReference type="ARBA" id="ARBA00023004"/>
    </source>
</evidence>
<dbReference type="EMBL" id="OZ004259">
    <property type="protein sequence ID" value="CAK7918607.1"/>
    <property type="molecule type" value="Genomic_DNA"/>
</dbReference>
<reference evidence="9 10" key="1">
    <citation type="submission" date="2024-01" db="EMBL/GenBank/DDBJ databases">
        <authorList>
            <consortium name="Genoscope - CEA"/>
            <person name="William W."/>
        </authorList>
    </citation>
    <scope>NUCLEOTIDE SEQUENCE [LARGE SCALE GENOMIC DNA]</scope>
    <source>
        <strain evidence="9 10">29B2s-10</strain>
    </source>
</reference>
<feature type="compositionally biased region" description="Polar residues" evidence="7">
    <location>
        <begin position="363"/>
        <end position="382"/>
    </location>
</feature>
<evidence type="ECO:0000256" key="5">
    <source>
        <dbReference type="ARBA" id="ARBA00023002"/>
    </source>
</evidence>
<dbReference type="InterPro" id="IPR051323">
    <property type="entry name" value="AtsK-like"/>
</dbReference>
<dbReference type="Pfam" id="PF02668">
    <property type="entry name" value="TauD"/>
    <property type="match status" value="1"/>
</dbReference>